<feature type="transmembrane region" description="Helical" evidence="4">
    <location>
        <begin position="645"/>
        <end position="668"/>
    </location>
</feature>
<evidence type="ECO:0000313" key="6">
    <source>
        <dbReference type="Proteomes" id="UP001465976"/>
    </source>
</evidence>
<dbReference type="Proteomes" id="UP001465976">
    <property type="component" value="Unassembled WGS sequence"/>
</dbReference>
<dbReference type="InterPro" id="IPR015915">
    <property type="entry name" value="Kelch-typ_b-propeller"/>
</dbReference>
<feature type="compositionally biased region" description="Basic and acidic residues" evidence="3">
    <location>
        <begin position="791"/>
        <end position="805"/>
    </location>
</feature>
<feature type="compositionally biased region" description="Low complexity" evidence="3">
    <location>
        <begin position="505"/>
        <end position="522"/>
    </location>
</feature>
<evidence type="ECO:0000256" key="4">
    <source>
        <dbReference type="SAM" id="Phobius"/>
    </source>
</evidence>
<feature type="compositionally biased region" description="Low complexity" evidence="3">
    <location>
        <begin position="478"/>
        <end position="497"/>
    </location>
</feature>
<evidence type="ECO:0000313" key="5">
    <source>
        <dbReference type="EMBL" id="KAL0579541.1"/>
    </source>
</evidence>
<dbReference type="EMBL" id="JBAHYK010000056">
    <property type="protein sequence ID" value="KAL0579541.1"/>
    <property type="molecule type" value="Genomic_DNA"/>
</dbReference>
<proteinExistence type="predicted"/>
<gene>
    <name evidence="5" type="ORF">V5O48_002470</name>
</gene>
<comment type="caution">
    <text evidence="5">The sequence shown here is derived from an EMBL/GenBank/DDBJ whole genome shotgun (WGS) entry which is preliminary data.</text>
</comment>
<feature type="compositionally biased region" description="Polar residues" evidence="3">
    <location>
        <begin position="726"/>
        <end position="736"/>
    </location>
</feature>
<evidence type="ECO:0000256" key="1">
    <source>
        <dbReference type="ARBA" id="ARBA00022441"/>
    </source>
</evidence>
<feature type="region of interest" description="Disordered" evidence="3">
    <location>
        <begin position="327"/>
        <end position="359"/>
    </location>
</feature>
<keyword evidence="1" id="KW-0880">Kelch repeat</keyword>
<protein>
    <submittedName>
        <fullName evidence="5">Uncharacterized protein</fullName>
    </submittedName>
</protein>
<keyword evidence="4" id="KW-0812">Transmembrane</keyword>
<dbReference type="SUPFAM" id="SSF50965">
    <property type="entry name" value="Galactose oxidase, central domain"/>
    <property type="match status" value="1"/>
</dbReference>
<keyword evidence="4" id="KW-0472">Membrane</keyword>
<dbReference type="PANTHER" id="PTHR46093">
    <property type="entry name" value="ACYL-COA-BINDING DOMAIN-CONTAINING PROTEIN 5"/>
    <property type="match status" value="1"/>
</dbReference>
<dbReference type="PANTHER" id="PTHR46093:SF18">
    <property type="entry name" value="FIBRONECTIN TYPE-III DOMAIN-CONTAINING PROTEIN"/>
    <property type="match status" value="1"/>
</dbReference>
<feature type="region of interest" description="Disordered" evidence="3">
    <location>
        <begin position="714"/>
        <end position="746"/>
    </location>
</feature>
<feature type="transmembrane region" description="Helical" evidence="4">
    <location>
        <begin position="674"/>
        <end position="695"/>
    </location>
</feature>
<reference evidence="5 6" key="1">
    <citation type="submission" date="2024-02" db="EMBL/GenBank/DDBJ databases">
        <title>A draft genome for the cacao thread blight pathogen Marasmius crinis-equi.</title>
        <authorList>
            <person name="Cohen S.P."/>
            <person name="Baruah I.K."/>
            <person name="Amoako-Attah I."/>
            <person name="Bukari Y."/>
            <person name="Meinhardt L.W."/>
            <person name="Bailey B.A."/>
        </authorList>
    </citation>
    <scope>NUCLEOTIDE SEQUENCE [LARGE SCALE GENOMIC DNA]</scope>
    <source>
        <strain evidence="5 6">GH-76</strain>
    </source>
</reference>
<keyword evidence="4" id="KW-1133">Transmembrane helix</keyword>
<feature type="transmembrane region" description="Helical" evidence="4">
    <location>
        <begin position="450"/>
        <end position="471"/>
    </location>
</feature>
<dbReference type="InterPro" id="IPR011043">
    <property type="entry name" value="Gal_Oxase/kelch_b-propeller"/>
</dbReference>
<feature type="region of interest" description="Disordered" evidence="3">
    <location>
        <begin position="478"/>
        <end position="558"/>
    </location>
</feature>
<dbReference type="Gene3D" id="2.120.10.80">
    <property type="entry name" value="Kelch-type beta propeller"/>
    <property type="match status" value="1"/>
</dbReference>
<keyword evidence="6" id="KW-1185">Reference proteome</keyword>
<evidence type="ECO:0000256" key="3">
    <source>
        <dbReference type="SAM" id="MobiDB-lite"/>
    </source>
</evidence>
<feature type="compositionally biased region" description="Acidic residues" evidence="3">
    <location>
        <begin position="779"/>
        <end position="790"/>
    </location>
</feature>
<dbReference type="SUPFAM" id="SSF117281">
    <property type="entry name" value="Kelch motif"/>
    <property type="match status" value="1"/>
</dbReference>
<sequence>MPRSVQRGFYGPDSASNSRNAFLLYGGTGSNQEVLTDAWEFDFQFQFWSAVKTAPGGPAADSGIAGGIDSRSSTPQAINNTFYVLKSGNDMGLWRFNVSGTLASNIPDGVLASWDRKSVSNLPSFANSAGTVVGSKVVSVGGCTNPANNSCAFVVDDNGSLTNIPSCASPRSGARVIPNFSTASTGFSSQVFLLLGTLESGWQDDNGLNQGEVAVLDINTGTWSRLIPSGDPSVTPSVPSPREGAAISVLPGGGGSGSSSDVIVFGGRDASGSYLDDMWILRAYNGVITPSSPRWSGFGDGNLQGGYGANGAGVTVKYLEQCASRAVSPTSTSGSPNPTTTTTPGNDDGGSSSSNQSGSSFDTSVSHKVLSPISIALLFLALLLHRGSAYMSHGSSHAKRQTTLTYASAFVLTAAYASGLAGIITSFTSITNTSMLAKRSASSSLVLKTTHGRVGLAFFVAVYGLVAVLFLSKLSKLSKLTPSPPRSSISRPRMSPRPSEDKSHIGSTSHTSSPPSGSPRPRTQSLTLIGHSSIARTSHDRLDDDAASMSSSGPQRTFEVLNRPKRRRPSGGVMAVEPRAASRSLSEMDWLQRRRSLNAVGELDYAISQAIRAEELPPTPGTTDVLMAISPRKSLFPSLPPPLEIIVRITLHIALCGLCVVALNALWTRASSKVYFALLLVWVLLSYVLFIVLAWHGRPPTSILSHVIARLRGKSPLPPPPTTTPEQYRSVTNTPTPHTPSPGYPFPMSVSGPYTHHFPPHRIAGPEEFSYASPRSVETDYDDDPDEDEDSRQQRIESEMGRREVSIVTVPKRKLWIANPS</sequence>
<evidence type="ECO:0000256" key="2">
    <source>
        <dbReference type="ARBA" id="ARBA00022737"/>
    </source>
</evidence>
<feature type="region of interest" description="Disordered" evidence="3">
    <location>
        <begin position="765"/>
        <end position="805"/>
    </location>
</feature>
<feature type="compositionally biased region" description="Low complexity" evidence="3">
    <location>
        <begin position="328"/>
        <end position="359"/>
    </location>
</feature>
<organism evidence="5 6">
    <name type="scientific">Marasmius crinis-equi</name>
    <dbReference type="NCBI Taxonomy" id="585013"/>
    <lineage>
        <taxon>Eukaryota</taxon>
        <taxon>Fungi</taxon>
        <taxon>Dikarya</taxon>
        <taxon>Basidiomycota</taxon>
        <taxon>Agaricomycotina</taxon>
        <taxon>Agaricomycetes</taxon>
        <taxon>Agaricomycetidae</taxon>
        <taxon>Agaricales</taxon>
        <taxon>Marasmiineae</taxon>
        <taxon>Marasmiaceae</taxon>
        <taxon>Marasmius</taxon>
    </lineage>
</organism>
<name>A0ABR3FWL9_9AGAR</name>
<keyword evidence="2" id="KW-0677">Repeat</keyword>
<feature type="transmembrane region" description="Helical" evidence="4">
    <location>
        <begin position="406"/>
        <end position="430"/>
    </location>
</feature>
<accession>A0ABR3FWL9</accession>